<dbReference type="EMBL" id="PYLS01000005">
    <property type="protein sequence ID" value="PST82508.1"/>
    <property type="molecule type" value="Genomic_DNA"/>
</dbReference>
<keyword evidence="2" id="KW-1185">Reference proteome</keyword>
<accession>A0A2T3HJ82</accession>
<comment type="caution">
    <text evidence="1">The sequence shown here is derived from an EMBL/GenBank/DDBJ whole genome shotgun (WGS) entry which is preliminary data.</text>
</comment>
<proteinExistence type="predicted"/>
<sequence length="74" mass="8650">MKSLADDLSVRFTGKKVRKHENVSTVPVTAGKYRYKKTWAICCICVFKNQQDSQNFLKNKTRSNRLRAYGSDYR</sequence>
<dbReference type="Proteomes" id="UP000240912">
    <property type="component" value="Unassembled WGS sequence"/>
</dbReference>
<protein>
    <submittedName>
        <fullName evidence="1">Uncharacterized protein</fullName>
    </submittedName>
</protein>
<evidence type="ECO:0000313" key="2">
    <source>
        <dbReference type="Proteomes" id="UP000240912"/>
    </source>
</evidence>
<reference evidence="1 2" key="1">
    <citation type="submission" date="2018-03" db="EMBL/GenBank/DDBJ databases">
        <authorList>
            <person name="Keele B.F."/>
        </authorList>
    </citation>
    <scope>NUCLEOTIDE SEQUENCE [LARGE SCALE GENOMIC DNA]</scope>
    <source>
        <strain evidence="1 2">YL28-9</strain>
    </source>
</reference>
<gene>
    <name evidence="1" type="ORF">C7T94_07475</name>
</gene>
<name>A0A2T3HJ82_9SPHI</name>
<dbReference type="AlphaFoldDB" id="A0A2T3HJ82"/>
<organism evidence="1 2">
    <name type="scientific">Pedobacter yulinensis</name>
    <dbReference type="NCBI Taxonomy" id="2126353"/>
    <lineage>
        <taxon>Bacteria</taxon>
        <taxon>Pseudomonadati</taxon>
        <taxon>Bacteroidota</taxon>
        <taxon>Sphingobacteriia</taxon>
        <taxon>Sphingobacteriales</taxon>
        <taxon>Sphingobacteriaceae</taxon>
        <taxon>Pedobacter</taxon>
    </lineage>
</organism>
<evidence type="ECO:0000313" key="1">
    <source>
        <dbReference type="EMBL" id="PST82508.1"/>
    </source>
</evidence>